<evidence type="ECO:0000259" key="6">
    <source>
        <dbReference type="PROSITE" id="PS50885"/>
    </source>
</evidence>
<dbReference type="InterPro" id="IPR004089">
    <property type="entry name" value="MCPsignal_dom"/>
</dbReference>
<evidence type="ECO:0000313" key="8">
    <source>
        <dbReference type="Proteomes" id="UP000005104"/>
    </source>
</evidence>
<keyword evidence="4" id="KW-1133">Transmembrane helix</keyword>
<keyword evidence="3" id="KW-0807">Transducer</keyword>
<keyword evidence="4" id="KW-0812">Transmembrane</keyword>
<dbReference type="CDD" id="cd06225">
    <property type="entry name" value="HAMP"/>
    <property type="match status" value="2"/>
</dbReference>
<dbReference type="GO" id="GO:0005886">
    <property type="term" value="C:plasma membrane"/>
    <property type="evidence" value="ECO:0007669"/>
    <property type="project" value="TreeGrafter"/>
</dbReference>
<dbReference type="GO" id="GO:0007165">
    <property type="term" value="P:signal transduction"/>
    <property type="evidence" value="ECO:0007669"/>
    <property type="project" value="UniProtKB-KW"/>
</dbReference>
<feature type="domain" description="HAMP" evidence="6">
    <location>
        <begin position="214"/>
        <end position="266"/>
    </location>
</feature>
<accession>H5Y4V3</accession>
<dbReference type="Proteomes" id="UP000005104">
    <property type="component" value="Chromosome"/>
</dbReference>
<dbReference type="GO" id="GO:0006935">
    <property type="term" value="P:chemotaxis"/>
    <property type="evidence" value="ECO:0007669"/>
    <property type="project" value="UniProtKB-KW"/>
</dbReference>
<evidence type="ECO:0000256" key="1">
    <source>
        <dbReference type="ARBA" id="ARBA00022500"/>
    </source>
</evidence>
<dbReference type="PROSITE" id="PS50111">
    <property type="entry name" value="CHEMOTAXIS_TRANSDUC_2"/>
    <property type="match status" value="1"/>
</dbReference>
<dbReference type="Pfam" id="PF00015">
    <property type="entry name" value="MCPsignal"/>
    <property type="match status" value="1"/>
</dbReference>
<dbReference type="PANTHER" id="PTHR43531:SF11">
    <property type="entry name" value="METHYL-ACCEPTING CHEMOTAXIS PROTEIN 3"/>
    <property type="match status" value="1"/>
</dbReference>
<dbReference type="FunFam" id="1.10.287.950:FF:000001">
    <property type="entry name" value="Methyl-accepting chemotaxis sensory transducer"/>
    <property type="match status" value="1"/>
</dbReference>
<reference evidence="7 8" key="1">
    <citation type="submission" date="2011-11" db="EMBL/GenBank/DDBJ databases">
        <title>The Noncontiguous Finished genome of Desulfosporosinus youngiae DSM 17734.</title>
        <authorList>
            <consortium name="US DOE Joint Genome Institute (JGI-PGF)"/>
            <person name="Lucas S."/>
            <person name="Han J."/>
            <person name="Lapidus A."/>
            <person name="Cheng J.-F."/>
            <person name="Goodwin L."/>
            <person name="Pitluck S."/>
            <person name="Peters L."/>
            <person name="Ovchinnikova G."/>
            <person name="Lu M."/>
            <person name="Land M.L."/>
            <person name="Hauser L."/>
            <person name="Pester M."/>
            <person name="Spring S."/>
            <person name="Ollivier B."/>
            <person name="Rattei T."/>
            <person name="Klenk H.-P."/>
            <person name="Wagner M."/>
            <person name="Loy A."/>
            <person name="Woyke T.J."/>
        </authorList>
    </citation>
    <scope>NUCLEOTIDE SEQUENCE [LARGE SCALE GENOMIC DNA]</scope>
    <source>
        <strain evidence="7 8">DSM 17734</strain>
    </source>
</reference>
<dbReference type="HOGENOM" id="CLU_000445_107_16_9"/>
<dbReference type="Pfam" id="PF12729">
    <property type="entry name" value="4HB_MCP_1"/>
    <property type="match status" value="1"/>
</dbReference>
<feature type="transmembrane region" description="Helical" evidence="4">
    <location>
        <begin position="192"/>
        <end position="212"/>
    </location>
</feature>
<dbReference type="GO" id="GO:0004888">
    <property type="term" value="F:transmembrane signaling receptor activity"/>
    <property type="evidence" value="ECO:0007669"/>
    <property type="project" value="InterPro"/>
</dbReference>
<dbReference type="SMART" id="SM00283">
    <property type="entry name" value="MA"/>
    <property type="match status" value="1"/>
</dbReference>
<evidence type="ECO:0000259" key="5">
    <source>
        <dbReference type="PROSITE" id="PS50111"/>
    </source>
</evidence>
<evidence type="ECO:0000256" key="2">
    <source>
        <dbReference type="ARBA" id="ARBA00029447"/>
    </source>
</evidence>
<dbReference type="OrthoDB" id="9814363at2"/>
<dbReference type="PANTHER" id="PTHR43531">
    <property type="entry name" value="PROTEIN ICFG"/>
    <property type="match status" value="1"/>
</dbReference>
<dbReference type="EMBL" id="CM001441">
    <property type="protein sequence ID" value="EHQ89988.1"/>
    <property type="molecule type" value="Genomic_DNA"/>
</dbReference>
<dbReference type="SMART" id="SM00304">
    <property type="entry name" value="HAMP"/>
    <property type="match status" value="1"/>
</dbReference>
<protein>
    <submittedName>
        <fullName evidence="7">Methyl-accepting chemotaxis protein</fullName>
    </submittedName>
</protein>
<keyword evidence="1" id="KW-0145">Chemotaxis</keyword>
<evidence type="ECO:0000256" key="4">
    <source>
        <dbReference type="SAM" id="Phobius"/>
    </source>
</evidence>
<comment type="similarity">
    <text evidence="2">Belongs to the methyl-accepting chemotaxis (MCP) protein family.</text>
</comment>
<feature type="transmembrane region" description="Helical" evidence="4">
    <location>
        <begin position="13"/>
        <end position="35"/>
    </location>
</feature>
<name>H5Y4V3_9FIRM</name>
<evidence type="ECO:0000313" key="7">
    <source>
        <dbReference type="EMBL" id="EHQ89988.1"/>
    </source>
</evidence>
<dbReference type="Gene3D" id="1.10.287.950">
    <property type="entry name" value="Methyl-accepting chemotaxis protein"/>
    <property type="match status" value="1"/>
</dbReference>
<feature type="domain" description="Methyl-accepting transducer" evidence="5">
    <location>
        <begin position="310"/>
        <end position="539"/>
    </location>
</feature>
<dbReference type="STRING" id="768710.DesyoDRAFT_2941"/>
<dbReference type="CDD" id="cd11386">
    <property type="entry name" value="MCP_signal"/>
    <property type="match status" value="1"/>
</dbReference>
<proteinExistence type="inferred from homology"/>
<dbReference type="RefSeq" id="WP_007784172.1">
    <property type="nucleotide sequence ID" value="NZ_CM001441.1"/>
</dbReference>
<dbReference type="Gene3D" id="6.10.340.10">
    <property type="match status" value="1"/>
</dbReference>
<dbReference type="InterPro" id="IPR024478">
    <property type="entry name" value="HlyB_4HB_MCP"/>
</dbReference>
<sequence>MKWFYDLRVAAKLVSSFIIVAVIAGVVGAVGIVNIQRMNVLDTEMFQKHTSTMDDLAVFIDSFQRMRGTLKDMVINKDTNKRAELADSIDELVKMERSSLDEFEKGIDDSQVRVEYDKINGLIMNEFIPYKDNVIRLIREGRDDEAAAYMYSEGTNIVNGVQDSLNKLLELKIALAAQSAQVNSDAARTASITMIIVIIAGVIIAIVLGIFISRIISKPVNQMVEAADKLAVGDVNVNVEADTKDEIGRLAEAFGRMIANIRAQAMAAERIADGDLTVEVDVKSENDLLGKKLSEMVRNNNEVLTNIASASEQVAAGSKQVSDSSIALSQGATEQASSIEQLTASLEEISSQTKLNAQNANQANELAENAKSNAIEGNAQMKEMLIAMEEINDASANISKIIKVIDEIAFQTNILALNAAVEAARAGQHGKGFAVVAEEVRNLAARSANAAKETTDMIEGSIKKVEGGTKIAKDTADALNKIVNGIEKVADLVNGIAVASNEQATGIGQVNQGVMQVSEVVQTNSATSQESAAASEELSSQAALLKEMVSKFKLRQNGRSFSKLDELSPEVLTMLKNMSETRNLKLSPMQEAYAEAAAAKTKIVLSDREFGKY</sequence>
<dbReference type="PRINTS" id="PR00260">
    <property type="entry name" value="CHEMTRNSDUCR"/>
</dbReference>
<keyword evidence="8" id="KW-1185">Reference proteome</keyword>
<dbReference type="eggNOG" id="COG0840">
    <property type="taxonomic scope" value="Bacteria"/>
</dbReference>
<gene>
    <name evidence="7" type="ORF">DesyoDRAFT_2941</name>
</gene>
<dbReference type="InterPro" id="IPR003660">
    <property type="entry name" value="HAMP_dom"/>
</dbReference>
<dbReference type="SUPFAM" id="SSF58104">
    <property type="entry name" value="Methyl-accepting chemotaxis protein (MCP) signaling domain"/>
    <property type="match status" value="1"/>
</dbReference>
<dbReference type="AlphaFoldDB" id="H5Y4V3"/>
<keyword evidence="4" id="KW-0472">Membrane</keyword>
<dbReference type="InterPro" id="IPR004090">
    <property type="entry name" value="Chemotax_Me-accpt_rcpt"/>
</dbReference>
<evidence type="ECO:0000256" key="3">
    <source>
        <dbReference type="PROSITE-ProRule" id="PRU00284"/>
    </source>
</evidence>
<dbReference type="InterPro" id="IPR051310">
    <property type="entry name" value="MCP_chemotaxis"/>
</dbReference>
<dbReference type="Pfam" id="PF00672">
    <property type="entry name" value="HAMP"/>
    <property type="match status" value="1"/>
</dbReference>
<organism evidence="7 8">
    <name type="scientific">Desulfosporosinus youngiae DSM 17734</name>
    <dbReference type="NCBI Taxonomy" id="768710"/>
    <lineage>
        <taxon>Bacteria</taxon>
        <taxon>Bacillati</taxon>
        <taxon>Bacillota</taxon>
        <taxon>Clostridia</taxon>
        <taxon>Eubacteriales</taxon>
        <taxon>Desulfitobacteriaceae</taxon>
        <taxon>Desulfosporosinus</taxon>
    </lineage>
</organism>
<dbReference type="PROSITE" id="PS50885">
    <property type="entry name" value="HAMP"/>
    <property type="match status" value="1"/>
</dbReference>